<feature type="transmembrane region" description="Helical" evidence="1">
    <location>
        <begin position="257"/>
        <end position="277"/>
    </location>
</feature>
<comment type="caution">
    <text evidence="2">The sequence shown here is derived from an EMBL/GenBank/DDBJ whole genome shotgun (WGS) entry which is preliminary data.</text>
</comment>
<sequence>MNQPTPAIVTQSAVRRLPRLALILFCVAYVLPGFLGREPWKNADVSAFGVMLEMAAGHSSWWSPQVLGVAAEEAGPLPYWLGAAFIKLLPFVSPDFAVRIPFALLLTLTLICTWYTVYHLARQPAAQPVAFAFGGEARPTDYARALADAGLLALMACLGLAQLSHETTPDLARLAWVSLLLFAAARLAHAGNRQPGRSVLTWGVAIFALVLSGAPWVATLLASGLLLVLWRSRRESRLPDPETDWPLEAPVTTRDPLLWATLFLAAAFAIATYAGLVPPPALQTPLDEVEWRSWTKLLIWFTWPAWPLVLWTLWRWRHQLLRPHVALPLWATLVSVVDSALSDERDRALLLALPALASLAAFALPTLRRSVSALVDWFTLVFFSGCALVIWVIWVAMQTGVPAKPAANVARLAPGFVPEFSFLLFALGALATAAWIWLVAWRVGKHRQALWKSLVLPAAGSTLCWLLLMTLWLPLLDFGRSYGPISRSIANLVSTQGCVLADGLSQAQIAALQYHGRLVVVRTRASGEEQCRNLIVDPDNQPTLDQRVDLTQWAFKATVRRLTDNKERLLVYQRVSR</sequence>
<feature type="transmembrane region" description="Helical" evidence="1">
    <location>
        <begin position="420"/>
        <end position="441"/>
    </location>
</feature>
<dbReference type="EMBL" id="JAVDWE010000012">
    <property type="protein sequence ID" value="MDR7096140.1"/>
    <property type="molecule type" value="Genomic_DNA"/>
</dbReference>
<dbReference type="RefSeq" id="WP_204734919.1">
    <property type="nucleotide sequence ID" value="NZ_JAVDWE010000012.1"/>
</dbReference>
<keyword evidence="3" id="KW-1185">Reference proteome</keyword>
<keyword evidence="1" id="KW-0472">Membrane</keyword>
<feature type="transmembrane region" description="Helical" evidence="1">
    <location>
        <begin position="297"/>
        <end position="313"/>
    </location>
</feature>
<accession>A0ABU1VFN8</accession>
<organism evidence="2 3">
    <name type="scientific">Hydrogenophaga laconesensis</name>
    <dbReference type="NCBI Taxonomy" id="1805971"/>
    <lineage>
        <taxon>Bacteria</taxon>
        <taxon>Pseudomonadati</taxon>
        <taxon>Pseudomonadota</taxon>
        <taxon>Betaproteobacteria</taxon>
        <taxon>Burkholderiales</taxon>
        <taxon>Comamonadaceae</taxon>
        <taxon>Hydrogenophaga</taxon>
    </lineage>
</organism>
<keyword evidence="1" id="KW-1133">Transmembrane helix</keyword>
<evidence type="ECO:0000256" key="1">
    <source>
        <dbReference type="SAM" id="Phobius"/>
    </source>
</evidence>
<dbReference type="Proteomes" id="UP001265550">
    <property type="component" value="Unassembled WGS sequence"/>
</dbReference>
<feature type="transmembrane region" description="Helical" evidence="1">
    <location>
        <begin position="348"/>
        <end position="367"/>
    </location>
</feature>
<feature type="transmembrane region" description="Helical" evidence="1">
    <location>
        <begin position="202"/>
        <end position="230"/>
    </location>
</feature>
<reference evidence="2 3" key="1">
    <citation type="submission" date="2023-07" db="EMBL/GenBank/DDBJ databases">
        <title>Sorghum-associated microbial communities from plants grown in Nebraska, USA.</title>
        <authorList>
            <person name="Schachtman D."/>
        </authorList>
    </citation>
    <scope>NUCLEOTIDE SEQUENCE [LARGE SCALE GENOMIC DNA]</scope>
    <source>
        <strain evidence="2 3">BE240</strain>
    </source>
</reference>
<keyword evidence="1" id="KW-0812">Transmembrane</keyword>
<feature type="transmembrane region" description="Helical" evidence="1">
    <location>
        <begin position="96"/>
        <end position="117"/>
    </location>
</feature>
<feature type="transmembrane region" description="Helical" evidence="1">
    <location>
        <begin position="453"/>
        <end position="475"/>
    </location>
</feature>
<protein>
    <submittedName>
        <fullName evidence="2">4-amino-4-deoxy-L-arabinose transferase-like glycosyltransferase</fullName>
    </submittedName>
</protein>
<gene>
    <name evidence="2" type="ORF">J2X09_003895</name>
</gene>
<evidence type="ECO:0000313" key="3">
    <source>
        <dbReference type="Proteomes" id="UP001265550"/>
    </source>
</evidence>
<proteinExistence type="predicted"/>
<name>A0ABU1VFN8_9BURK</name>
<feature type="transmembrane region" description="Helical" evidence="1">
    <location>
        <begin position="374"/>
        <end position="397"/>
    </location>
</feature>
<evidence type="ECO:0000313" key="2">
    <source>
        <dbReference type="EMBL" id="MDR7096140.1"/>
    </source>
</evidence>
<feature type="transmembrane region" description="Helical" evidence="1">
    <location>
        <begin position="20"/>
        <end position="36"/>
    </location>
</feature>